<dbReference type="Gene3D" id="1.10.3080.10">
    <property type="entry name" value="Clc chloride channel"/>
    <property type="match status" value="1"/>
</dbReference>
<name>A0A0B7FIY3_THACB</name>
<dbReference type="GO" id="GO:0005769">
    <property type="term" value="C:early endosome"/>
    <property type="evidence" value="ECO:0007669"/>
    <property type="project" value="TreeGrafter"/>
</dbReference>
<dbReference type="GO" id="GO:0005886">
    <property type="term" value="C:plasma membrane"/>
    <property type="evidence" value="ECO:0007669"/>
    <property type="project" value="TreeGrafter"/>
</dbReference>
<dbReference type="InterPro" id="IPR001807">
    <property type="entry name" value="ClC"/>
</dbReference>
<dbReference type="InterPro" id="IPR014743">
    <property type="entry name" value="Cl-channel_core"/>
</dbReference>
<sequence length="1133" mass="124236">MSGSAQAPGFDDAWAQWDETHPRTSKDSSIHSDNDDAQAVFTENIETFQYLNPWESQLDLSAGRRAYRDGATIDWTEEETVERMHKNTLRSQPGLRGIILPLLDQARIWVVLIVTGILVGFVGAWLDVLVAWLGDIRTGRCSYGFFYNENSCCSGLDAGEECNEWNTWGEYFGIKSIAATALIQSIIYVVLAMAYSGSAAILVQSYAPYAFHTGIPEIKAILNGYVLDLFLSPWTLLVKGVGLALAVGSGLSLGKEGPLVHVSCCIASIFYDLISRFKGNQAQKRRILSAAASAGVAVAFGSPLGGVLFGLEELDLFARVHIMWRAFVCAVLAAVTLQWTDVFATGNLVLFRVTEGTPWKGFELFPWMILSVFGGLAGALLIRLNIAAAVHRHRSWIRDWPLMEVVCVTAFTSLLSYPIAFMRAQSTNLVGNLFAECDPTKPDYHGLCNVSSMWQNIFGLILTSGFKLGLTAWTFGMKVPAGIFLPTIAIGATMGRAVGIIMQGWHRAHPTAWIFSSCAPEGQCIFPGFYSVIGAAAMLGGVTRMTISLVVIMFELTGALSHVLPIMIAIMVSKWVGDAFGKEGIYDAWIALHGYPFLSTTVEFRDHGETAASRMLSREHIVSINAHHSTVEELEHLLQSYTYRGFPVVDGDQLVGYITRDKLQGAISGLTEQYPDGAAPSDINCTFAGRHDSSYEEADLATSLDPAPLQLRPAVPLQLVVSFFQKMFSCSENPPKELNGPAASGNHGSASAIVRARHVVPSPVPNPFEATPRASPTDEIVIEGLNHPNLFLPIPTTDPLNALLSKYIPTEARPHRDLVGRYEEQTLETLVMSNSWRALARMAKDQIAATPSADTALILDLWSLRLTSLARMRLFNQATAECSNLYSVLNTISPPSVRRQTVPYELEVFHARTIYWSGDLRGYLDELTRLINVCKIMARRDGKSGSWGIWTERGMRTGMMVVTQLIEMQDYPGALEILRPLATSPKAPSEIRFALARIMMEAGDTKSVRLALEGTESDAITIALEAAMLGKWEEAEVILRKAHEDEKENGVIINNLAVVLLACGKLDEAISLLESMLKTSPASFVAVESFLYNLATLYELRSNAAVDRKRNMLREVAQWGGDGIKTASLKLSP</sequence>
<feature type="transmembrane region" description="Helical" evidence="9">
    <location>
        <begin position="549"/>
        <end position="572"/>
    </location>
</feature>
<dbReference type="PANTHER" id="PTHR45711">
    <property type="entry name" value="CHLORIDE CHANNEL PROTEIN"/>
    <property type="match status" value="1"/>
</dbReference>
<feature type="transmembrane region" description="Helical" evidence="9">
    <location>
        <begin position="323"/>
        <end position="344"/>
    </location>
</feature>
<dbReference type="InterPro" id="IPR011990">
    <property type="entry name" value="TPR-like_helical_dom_sf"/>
</dbReference>
<comment type="subcellular location">
    <subcellularLocation>
        <location evidence="1 9">Membrane</location>
        <topology evidence="1 9">Multi-pass membrane protein</topology>
    </subcellularLocation>
</comment>
<protein>
    <recommendedName>
        <fullName evidence="9">Chloride channel protein</fullName>
    </recommendedName>
</protein>
<dbReference type="STRING" id="1108050.A0A0B7FIY3"/>
<dbReference type="OrthoDB" id="44789at2759"/>
<evidence type="ECO:0000259" key="10">
    <source>
        <dbReference type="PROSITE" id="PS51371"/>
    </source>
</evidence>
<evidence type="ECO:0000256" key="7">
    <source>
        <dbReference type="ARBA" id="ARBA00023214"/>
    </source>
</evidence>
<evidence type="ECO:0000256" key="5">
    <source>
        <dbReference type="ARBA" id="ARBA00023065"/>
    </source>
</evidence>
<feature type="transmembrane region" description="Helical" evidence="9">
    <location>
        <begin position="108"/>
        <end position="133"/>
    </location>
</feature>
<evidence type="ECO:0000256" key="9">
    <source>
        <dbReference type="RuleBase" id="RU361221"/>
    </source>
</evidence>
<evidence type="ECO:0000256" key="6">
    <source>
        <dbReference type="ARBA" id="ARBA00023136"/>
    </source>
</evidence>
<dbReference type="Gene3D" id="3.10.580.20">
    <property type="match status" value="1"/>
</dbReference>
<dbReference type="CDD" id="cd03684">
    <property type="entry name" value="ClC_3_like"/>
    <property type="match status" value="1"/>
</dbReference>
<dbReference type="PRINTS" id="PR00762">
    <property type="entry name" value="CLCHANNEL"/>
</dbReference>
<evidence type="ECO:0000256" key="2">
    <source>
        <dbReference type="ARBA" id="ARBA00022448"/>
    </source>
</evidence>
<dbReference type="Proteomes" id="UP000059188">
    <property type="component" value="Unassembled WGS sequence"/>
</dbReference>
<feature type="transmembrane region" description="Helical" evidence="9">
    <location>
        <begin position="259"/>
        <end position="275"/>
    </location>
</feature>
<dbReference type="SUPFAM" id="SSF48452">
    <property type="entry name" value="TPR-like"/>
    <property type="match status" value="1"/>
</dbReference>
<keyword evidence="5 9" id="KW-0406">Ion transport</keyword>
<keyword evidence="3 9" id="KW-0812">Transmembrane</keyword>
<dbReference type="Pfam" id="PF00654">
    <property type="entry name" value="Voltage_CLC"/>
    <property type="match status" value="1"/>
</dbReference>
<dbReference type="InterPro" id="IPR046342">
    <property type="entry name" value="CBS_dom_sf"/>
</dbReference>
<organism evidence="11 12">
    <name type="scientific">Thanatephorus cucumeris (strain AG1-IB / isolate 7/3/14)</name>
    <name type="common">Lettuce bottom rot fungus</name>
    <name type="synonym">Rhizoctonia solani</name>
    <dbReference type="NCBI Taxonomy" id="1108050"/>
    <lineage>
        <taxon>Eukaryota</taxon>
        <taxon>Fungi</taxon>
        <taxon>Dikarya</taxon>
        <taxon>Basidiomycota</taxon>
        <taxon>Agaricomycotina</taxon>
        <taxon>Agaricomycetes</taxon>
        <taxon>Cantharellales</taxon>
        <taxon>Ceratobasidiaceae</taxon>
        <taxon>Rhizoctonia</taxon>
        <taxon>Rhizoctonia solani AG-1</taxon>
    </lineage>
</organism>
<feature type="transmembrane region" description="Helical" evidence="9">
    <location>
        <begin position="364"/>
        <end position="390"/>
    </location>
</feature>
<dbReference type="SUPFAM" id="SSF81340">
    <property type="entry name" value="Clc chloride channel"/>
    <property type="match status" value="1"/>
</dbReference>
<keyword evidence="6 9" id="KW-0472">Membrane</keyword>
<dbReference type="Gene3D" id="1.25.40.10">
    <property type="entry name" value="Tetratricopeptide repeat domain"/>
    <property type="match status" value="1"/>
</dbReference>
<dbReference type="SUPFAM" id="SSF54631">
    <property type="entry name" value="CBS-domain pair"/>
    <property type="match status" value="1"/>
</dbReference>
<evidence type="ECO:0000256" key="8">
    <source>
        <dbReference type="PROSITE-ProRule" id="PRU00703"/>
    </source>
</evidence>
<feature type="transmembrane region" description="Helical" evidence="9">
    <location>
        <begin position="227"/>
        <end position="247"/>
    </location>
</feature>
<dbReference type="PANTHER" id="PTHR45711:SF6">
    <property type="entry name" value="CHLORIDE CHANNEL PROTEIN"/>
    <property type="match status" value="1"/>
</dbReference>
<keyword evidence="12" id="KW-1185">Reference proteome</keyword>
<keyword evidence="7 9" id="KW-0868">Chloride</keyword>
<dbReference type="PROSITE" id="PS51371">
    <property type="entry name" value="CBS"/>
    <property type="match status" value="1"/>
</dbReference>
<feature type="transmembrane region" description="Helical" evidence="9">
    <location>
        <begin position="402"/>
        <end position="420"/>
    </location>
</feature>
<comment type="similarity">
    <text evidence="9">Belongs to the chloride channel (TC 2.A.49) family.</text>
</comment>
<gene>
    <name evidence="11" type="ORF">RSOLAG1IB_07624</name>
</gene>
<feature type="transmembrane region" description="Helical" evidence="9">
    <location>
        <begin position="185"/>
        <end position="207"/>
    </location>
</feature>
<feature type="transmembrane region" description="Helical" evidence="9">
    <location>
        <begin position="287"/>
        <end position="311"/>
    </location>
</feature>
<dbReference type="AlphaFoldDB" id="A0A0B7FIY3"/>
<dbReference type="InterPro" id="IPR000644">
    <property type="entry name" value="CBS_dom"/>
</dbReference>
<dbReference type="GO" id="GO:0005794">
    <property type="term" value="C:Golgi apparatus"/>
    <property type="evidence" value="ECO:0007669"/>
    <property type="project" value="TreeGrafter"/>
</dbReference>
<dbReference type="Pfam" id="PF00571">
    <property type="entry name" value="CBS"/>
    <property type="match status" value="1"/>
</dbReference>
<proteinExistence type="inferred from homology"/>
<accession>A0A0B7FIY3</accession>
<evidence type="ECO:0000256" key="4">
    <source>
        <dbReference type="ARBA" id="ARBA00022989"/>
    </source>
</evidence>
<evidence type="ECO:0000313" key="11">
    <source>
        <dbReference type="EMBL" id="CEL56208.1"/>
    </source>
</evidence>
<dbReference type="Pfam" id="PF14559">
    <property type="entry name" value="TPR_19"/>
    <property type="match status" value="1"/>
</dbReference>
<feature type="transmembrane region" description="Helical" evidence="9">
    <location>
        <begin position="525"/>
        <end position="542"/>
    </location>
</feature>
<keyword evidence="4 9" id="KW-1133">Transmembrane helix</keyword>
<keyword evidence="2 9" id="KW-0813">Transport</keyword>
<feature type="transmembrane region" description="Helical" evidence="9">
    <location>
        <begin position="483"/>
        <end position="505"/>
    </location>
</feature>
<evidence type="ECO:0000313" key="12">
    <source>
        <dbReference type="Proteomes" id="UP000059188"/>
    </source>
</evidence>
<dbReference type="GO" id="GO:0005247">
    <property type="term" value="F:voltage-gated chloride channel activity"/>
    <property type="evidence" value="ECO:0007669"/>
    <property type="project" value="TreeGrafter"/>
</dbReference>
<dbReference type="EMBL" id="LN679120">
    <property type="protein sequence ID" value="CEL56208.1"/>
    <property type="molecule type" value="Genomic_DNA"/>
</dbReference>
<evidence type="ECO:0000256" key="1">
    <source>
        <dbReference type="ARBA" id="ARBA00004141"/>
    </source>
</evidence>
<reference evidence="11 12" key="1">
    <citation type="submission" date="2014-11" db="EMBL/GenBank/DDBJ databases">
        <authorList>
            <person name="Wibberg Daniel"/>
        </authorList>
    </citation>
    <scope>NUCLEOTIDE SEQUENCE [LARGE SCALE GENOMIC DNA]</scope>
    <source>
        <strain evidence="11">Rhizoctonia solani AG1-IB 7/3/14</strain>
    </source>
</reference>
<evidence type="ECO:0000256" key="3">
    <source>
        <dbReference type="ARBA" id="ARBA00022692"/>
    </source>
</evidence>
<feature type="transmembrane region" description="Helical" evidence="9">
    <location>
        <begin position="457"/>
        <end position="476"/>
    </location>
</feature>
<feature type="domain" description="CBS" evidence="10">
    <location>
        <begin position="615"/>
        <end position="677"/>
    </location>
</feature>
<keyword evidence="8" id="KW-0129">CBS domain</keyword>